<reference evidence="3 4" key="1">
    <citation type="journal article" date="2013" name="Genome Biol.">
        <title>Genome of Acanthamoeba castellanii highlights extensive lateral gene transfer and early evolution of tyrosine kinase signaling.</title>
        <authorList>
            <person name="Clarke M."/>
            <person name="Lohan A.J."/>
            <person name="Liu B."/>
            <person name="Lagkouvardos I."/>
            <person name="Roy S."/>
            <person name="Zafar N."/>
            <person name="Bertelli C."/>
            <person name="Schilde C."/>
            <person name="Kianianmomeni A."/>
            <person name="Burglin T.R."/>
            <person name="Frech C."/>
            <person name="Turcotte B."/>
            <person name="Kopec K.O."/>
            <person name="Synnott J.M."/>
            <person name="Choo C."/>
            <person name="Paponov I."/>
            <person name="Finkler A."/>
            <person name="Soon Heng Tan C."/>
            <person name="Hutchins A.P."/>
            <person name="Weinmeier T."/>
            <person name="Rattei T."/>
            <person name="Chu J.S."/>
            <person name="Gimenez G."/>
            <person name="Irimia M."/>
            <person name="Rigden D.J."/>
            <person name="Fitzpatrick D.A."/>
            <person name="Lorenzo-Morales J."/>
            <person name="Bateman A."/>
            <person name="Chiu C.H."/>
            <person name="Tang P."/>
            <person name="Hegemann P."/>
            <person name="Fromm H."/>
            <person name="Raoult D."/>
            <person name="Greub G."/>
            <person name="Miranda-Saavedra D."/>
            <person name="Chen N."/>
            <person name="Nash P."/>
            <person name="Ginger M.L."/>
            <person name="Horn M."/>
            <person name="Schaap P."/>
            <person name="Caler L."/>
            <person name="Loftus B."/>
        </authorList>
    </citation>
    <scope>NUCLEOTIDE SEQUENCE [LARGE SCALE GENOMIC DNA]</scope>
    <source>
        <strain evidence="3 4">Neff</strain>
    </source>
</reference>
<dbReference type="AlphaFoldDB" id="L8HA07"/>
<dbReference type="GeneID" id="14922148"/>
<proteinExistence type="predicted"/>
<dbReference type="Proteomes" id="UP000011083">
    <property type="component" value="Unassembled WGS sequence"/>
</dbReference>
<dbReference type="PANTHER" id="PTHR12843:SF5">
    <property type="entry name" value="EEF1A LYSINE METHYLTRANSFERASE 2"/>
    <property type="match status" value="1"/>
</dbReference>
<feature type="domain" description="Methyltransferase" evidence="2">
    <location>
        <begin position="116"/>
        <end position="160"/>
    </location>
</feature>
<evidence type="ECO:0000313" key="4">
    <source>
        <dbReference type="Proteomes" id="UP000011083"/>
    </source>
</evidence>
<keyword evidence="4" id="KW-1185">Reference proteome</keyword>
<dbReference type="VEuPathDB" id="AmoebaDB:ACA1_181400"/>
<dbReference type="PANTHER" id="PTHR12843">
    <property type="entry name" value="PROTEIN-LYSINE N-METHYLTRANSFERASE METTL10"/>
    <property type="match status" value="1"/>
</dbReference>
<organism evidence="3 4">
    <name type="scientific">Acanthamoeba castellanii (strain ATCC 30010 / Neff)</name>
    <dbReference type="NCBI Taxonomy" id="1257118"/>
    <lineage>
        <taxon>Eukaryota</taxon>
        <taxon>Amoebozoa</taxon>
        <taxon>Discosea</taxon>
        <taxon>Longamoebia</taxon>
        <taxon>Centramoebida</taxon>
        <taxon>Acanthamoebidae</taxon>
        <taxon>Acanthamoeba</taxon>
    </lineage>
</organism>
<protein>
    <recommendedName>
        <fullName evidence="2">Methyltransferase domain-containing protein</fullName>
    </recommendedName>
</protein>
<gene>
    <name evidence="3" type="ORF">ACA1_181400</name>
</gene>
<dbReference type="RefSeq" id="XP_004345805.1">
    <property type="nucleotide sequence ID" value="XM_004345755.1"/>
</dbReference>
<dbReference type="InterPro" id="IPR025714">
    <property type="entry name" value="Methyltranfer_dom"/>
</dbReference>
<dbReference type="InterPro" id="IPR029063">
    <property type="entry name" value="SAM-dependent_MTases_sf"/>
</dbReference>
<dbReference type="OrthoDB" id="540004at2759"/>
<dbReference type="KEGG" id="acan:ACA1_181400"/>
<dbReference type="Gene3D" id="3.40.50.150">
    <property type="entry name" value="Vaccinia Virus protein VP39"/>
    <property type="match status" value="1"/>
</dbReference>
<evidence type="ECO:0000313" key="3">
    <source>
        <dbReference type="EMBL" id="ELR21261.1"/>
    </source>
</evidence>
<feature type="compositionally biased region" description="Polar residues" evidence="1">
    <location>
        <begin position="1"/>
        <end position="11"/>
    </location>
</feature>
<sequence length="353" mass="39637">METQEKPQGTTADERPEEQTVQGEGPELLTCAPAAAEDAPKAPWEGLYDTFMPLLISMTFNSPLQFWELNYMQQQNQFDAAAEEQDKVSSLAVWFGYEPILVALHEIKQVTPNMDAAILDLGCGNGHVCELLLALGFTKYIVHGLDYSDAAIRLARSVRRMYREQRENQRRQGGGGGDDDDTGIVRTGGIDYVVGDALATGIEGGSFDVIYDKGTFDSIACVSKKFVKSRPSLMPPHEEESDEDEQILRRRTTEDTENASGNEEEEKANDDEEDDEDDRIKYCREVNRLLKPGAYFVITSQCHDEDELLRFFTREPEGEPAGCDLELVKNLTDAFADLRLMIFRKPALELDQD</sequence>
<dbReference type="EMBL" id="KB007904">
    <property type="protein sequence ID" value="ELR21261.1"/>
    <property type="molecule type" value="Genomic_DNA"/>
</dbReference>
<feature type="region of interest" description="Disordered" evidence="1">
    <location>
        <begin position="1"/>
        <end position="25"/>
    </location>
</feature>
<feature type="region of interest" description="Disordered" evidence="1">
    <location>
        <begin position="164"/>
        <end position="183"/>
    </location>
</feature>
<name>L8HA07_ACACF</name>
<accession>L8HA07</accession>
<dbReference type="STRING" id="1257118.L8HA07"/>
<dbReference type="SUPFAM" id="SSF53335">
    <property type="entry name" value="S-adenosyl-L-methionine-dependent methyltransferases"/>
    <property type="match status" value="1"/>
</dbReference>
<evidence type="ECO:0000256" key="1">
    <source>
        <dbReference type="SAM" id="MobiDB-lite"/>
    </source>
</evidence>
<dbReference type="CDD" id="cd02440">
    <property type="entry name" value="AdoMet_MTases"/>
    <property type="match status" value="1"/>
</dbReference>
<dbReference type="Pfam" id="PF13847">
    <property type="entry name" value="Methyltransf_31"/>
    <property type="match status" value="1"/>
</dbReference>
<evidence type="ECO:0000259" key="2">
    <source>
        <dbReference type="Pfam" id="PF13847"/>
    </source>
</evidence>
<feature type="region of interest" description="Disordered" evidence="1">
    <location>
        <begin position="252"/>
        <end position="277"/>
    </location>
</feature>
<feature type="compositionally biased region" description="Acidic residues" evidence="1">
    <location>
        <begin position="262"/>
        <end position="277"/>
    </location>
</feature>